<dbReference type="PRINTS" id="PR01755">
    <property type="entry name" value="SECFTRNLCASE"/>
</dbReference>
<feature type="transmembrane region" description="Helical" evidence="9">
    <location>
        <begin position="278"/>
        <end position="302"/>
    </location>
</feature>
<evidence type="ECO:0000313" key="12">
    <source>
        <dbReference type="EMBL" id="QKD79789.1"/>
    </source>
</evidence>
<dbReference type="PANTHER" id="PTHR30081">
    <property type="entry name" value="PROTEIN-EXPORT MEMBRANE PROTEIN SEC"/>
    <property type="match status" value="1"/>
</dbReference>
<dbReference type="Gene3D" id="1.20.1640.10">
    <property type="entry name" value="Multidrug efflux transporter AcrB transmembrane domain"/>
    <property type="match status" value="1"/>
</dbReference>
<dbReference type="GO" id="GO:0065002">
    <property type="term" value="P:intracellular protein transmembrane transport"/>
    <property type="evidence" value="ECO:0007669"/>
    <property type="project" value="UniProtKB-UniRule"/>
</dbReference>
<feature type="transmembrane region" description="Helical" evidence="9">
    <location>
        <begin position="192"/>
        <end position="209"/>
    </location>
</feature>
<dbReference type="GO" id="GO:0043952">
    <property type="term" value="P:protein transport by the Sec complex"/>
    <property type="evidence" value="ECO:0007669"/>
    <property type="project" value="UniProtKB-UniRule"/>
</dbReference>
<dbReference type="GO" id="GO:0005886">
    <property type="term" value="C:plasma membrane"/>
    <property type="evidence" value="ECO:0007669"/>
    <property type="project" value="UniProtKB-SubCell"/>
</dbReference>
<keyword evidence="5 9" id="KW-0653">Protein transport</keyword>
<evidence type="ECO:0000256" key="9">
    <source>
        <dbReference type="HAMAP-Rule" id="MF_01464"/>
    </source>
</evidence>
<dbReference type="HAMAP" id="MF_01464_B">
    <property type="entry name" value="SecF_B"/>
    <property type="match status" value="1"/>
</dbReference>
<keyword evidence="2 9" id="KW-0813">Transport</keyword>
<feature type="transmembrane region" description="Helical" evidence="9">
    <location>
        <begin position="168"/>
        <end position="186"/>
    </location>
</feature>
<dbReference type="InterPro" id="IPR022645">
    <property type="entry name" value="SecD/SecF_bac"/>
</dbReference>
<evidence type="ECO:0000256" key="1">
    <source>
        <dbReference type="ARBA" id="ARBA00004651"/>
    </source>
</evidence>
<evidence type="ECO:0000256" key="8">
    <source>
        <dbReference type="ARBA" id="ARBA00023136"/>
    </source>
</evidence>
<evidence type="ECO:0000259" key="11">
    <source>
        <dbReference type="Pfam" id="PF02355"/>
    </source>
</evidence>
<dbReference type="EMBL" id="CP053642">
    <property type="protein sequence ID" value="QKD79789.1"/>
    <property type="molecule type" value="Genomic_DNA"/>
</dbReference>
<protein>
    <recommendedName>
        <fullName evidence="9">Protein-export membrane protein SecF</fullName>
    </recommendedName>
</protein>
<evidence type="ECO:0000256" key="2">
    <source>
        <dbReference type="ARBA" id="ARBA00022448"/>
    </source>
</evidence>
<evidence type="ECO:0000256" key="6">
    <source>
        <dbReference type="ARBA" id="ARBA00022989"/>
    </source>
</evidence>
<dbReference type="RefSeq" id="WP_159523169.1">
    <property type="nucleotide sequence ID" value="NZ_CP053642.1"/>
</dbReference>
<evidence type="ECO:0000313" key="13">
    <source>
        <dbReference type="Proteomes" id="UP000504752"/>
    </source>
</evidence>
<dbReference type="NCBIfam" id="TIGR00916">
    <property type="entry name" value="2A0604s01"/>
    <property type="match status" value="1"/>
</dbReference>
<comment type="subunit">
    <text evidence="9">Forms a complex with SecD. Part of the essential Sec protein translocation apparatus which comprises SecA, SecYEG and auxiliary proteins SecDF. Other proteins may also be involved.</text>
</comment>
<comment type="similarity">
    <text evidence="9">Belongs to the SecD/SecF family. SecF subfamily.</text>
</comment>
<dbReference type="PANTHER" id="PTHR30081:SF8">
    <property type="entry name" value="PROTEIN TRANSLOCASE SUBUNIT SECF"/>
    <property type="match status" value="1"/>
</dbReference>
<feature type="region of interest" description="Disordered" evidence="10">
    <location>
        <begin position="343"/>
        <end position="367"/>
    </location>
</feature>
<evidence type="ECO:0000256" key="10">
    <source>
        <dbReference type="SAM" id="MobiDB-lite"/>
    </source>
</evidence>
<comment type="function">
    <text evidence="9">Part of the Sec protein translocase complex. Interacts with the SecYEG preprotein conducting channel. SecDF uses the proton motive force (PMF) to complete protein translocation after the ATP-dependent function of SecA.</text>
</comment>
<name>A0A6M8AZ28_9ACTO</name>
<keyword evidence="4 9" id="KW-0812">Transmembrane</keyword>
<organism evidence="12 13">
    <name type="scientific">Actinomyces marmotae</name>
    <dbReference type="NCBI Taxonomy" id="2737173"/>
    <lineage>
        <taxon>Bacteria</taxon>
        <taxon>Bacillati</taxon>
        <taxon>Actinomycetota</taxon>
        <taxon>Actinomycetes</taxon>
        <taxon>Actinomycetales</taxon>
        <taxon>Actinomycetaceae</taxon>
        <taxon>Actinomyces</taxon>
    </lineage>
</organism>
<dbReference type="InterPro" id="IPR055344">
    <property type="entry name" value="SecD_SecF_C_bact"/>
</dbReference>
<evidence type="ECO:0000256" key="7">
    <source>
        <dbReference type="ARBA" id="ARBA00023010"/>
    </source>
</evidence>
<feature type="transmembrane region" description="Helical" evidence="9">
    <location>
        <begin position="142"/>
        <end position="161"/>
    </location>
</feature>
<keyword evidence="13" id="KW-1185">Reference proteome</keyword>
<dbReference type="InterPro" id="IPR048634">
    <property type="entry name" value="SecD_SecF_C"/>
</dbReference>
<evidence type="ECO:0000256" key="4">
    <source>
        <dbReference type="ARBA" id="ARBA00022692"/>
    </source>
</evidence>
<keyword evidence="7 9" id="KW-0811">Translocation</keyword>
<dbReference type="GO" id="GO:0015450">
    <property type="term" value="F:protein-transporting ATPase activity"/>
    <property type="evidence" value="ECO:0007669"/>
    <property type="project" value="InterPro"/>
</dbReference>
<comment type="subcellular location">
    <subcellularLocation>
        <location evidence="1 9">Cell membrane</location>
        <topology evidence="1 9">Multi-pass membrane protein</topology>
    </subcellularLocation>
</comment>
<evidence type="ECO:0000256" key="3">
    <source>
        <dbReference type="ARBA" id="ARBA00022475"/>
    </source>
</evidence>
<accession>A0A6M8AZ28</accession>
<gene>
    <name evidence="9 12" type="primary">secF</name>
    <name evidence="12" type="ORF">HPC72_05585</name>
</gene>
<dbReference type="Pfam" id="PF02355">
    <property type="entry name" value="SecD_SecF_C"/>
    <property type="match status" value="1"/>
</dbReference>
<keyword evidence="8 9" id="KW-0472">Membrane</keyword>
<evidence type="ECO:0000256" key="5">
    <source>
        <dbReference type="ARBA" id="ARBA00022927"/>
    </source>
</evidence>
<dbReference type="InterPro" id="IPR022813">
    <property type="entry name" value="SecD/SecF_arch_bac"/>
</dbReference>
<feature type="transmembrane region" description="Helical" evidence="9">
    <location>
        <begin position="26"/>
        <end position="47"/>
    </location>
</feature>
<dbReference type="GO" id="GO:0006605">
    <property type="term" value="P:protein targeting"/>
    <property type="evidence" value="ECO:0007669"/>
    <property type="project" value="UniProtKB-UniRule"/>
</dbReference>
<keyword evidence="6 9" id="KW-1133">Transmembrane helix</keyword>
<dbReference type="NCBIfam" id="TIGR00966">
    <property type="entry name" value="transloc_SecF"/>
    <property type="match status" value="1"/>
</dbReference>
<feature type="domain" description="Protein export membrane protein SecD/SecF C-terminal" evidence="11">
    <location>
        <begin position="116"/>
        <end position="306"/>
    </location>
</feature>
<feature type="compositionally biased region" description="Basic residues" evidence="10">
    <location>
        <begin position="353"/>
        <end position="367"/>
    </location>
</feature>
<keyword evidence="3 9" id="KW-1003">Cell membrane</keyword>
<dbReference type="Proteomes" id="UP000504752">
    <property type="component" value="Chromosome"/>
</dbReference>
<dbReference type="KEGG" id="amam:HPC72_05585"/>
<dbReference type="AlphaFoldDB" id="A0A6M8AZ28"/>
<dbReference type="SUPFAM" id="SSF82866">
    <property type="entry name" value="Multidrug efflux transporter AcrB transmembrane domain"/>
    <property type="match status" value="1"/>
</dbReference>
<proteinExistence type="inferred from homology"/>
<reference evidence="12 13" key="1">
    <citation type="submission" date="2020-05" db="EMBL/GenBank/DDBJ databases">
        <title>Actinomyces sp. zg-325.</title>
        <authorList>
            <person name="Yang C."/>
        </authorList>
    </citation>
    <scope>NUCLEOTIDE SEQUENCE [LARGE SCALE GENOMIC DNA]</scope>
    <source>
        <strain evidence="13">zg-325</strain>
    </source>
</reference>
<sequence>MKNLATLGNELYSGKTSFPFIGKRRIWYTIAALIIIGSATLLGTVGLNTGIDFKGGSEVTITGLASPTEGPANTVLSEQGRSASSTVTKLGSSSVRVQTTALDKADLDALSSELATAYGVDAGDVSSTTIGPTWSSDVTNKALRGLLLFFLLVGALIWIYFRAWKMAVAALLALAHDIIVTVGIYAATGFEVTPATIIGVLTILGYSLYDTVVVFDKIRENTASYTTQTRSTYAELANLAVNQTFVRSVNTSIVGVLPVASLLFVGAFILGAGTLRDIALTLFIGMIAGTLSSIFLATPLLVDLGRREKSVREQAERVERARRSRIEAAGEDEDAVEAILAAPKASPLTPGHHLGHAAQPKRRKKRP</sequence>
<dbReference type="InterPro" id="IPR005665">
    <property type="entry name" value="SecF_bac"/>
</dbReference>
<feature type="transmembrane region" description="Helical" evidence="9">
    <location>
        <begin position="253"/>
        <end position="272"/>
    </location>
</feature>